<organism evidence="2 3">
    <name type="scientific">Noviherbaspirillum saxi</name>
    <dbReference type="NCBI Taxonomy" id="2320863"/>
    <lineage>
        <taxon>Bacteria</taxon>
        <taxon>Pseudomonadati</taxon>
        <taxon>Pseudomonadota</taxon>
        <taxon>Betaproteobacteria</taxon>
        <taxon>Burkholderiales</taxon>
        <taxon>Oxalobacteraceae</taxon>
        <taxon>Noviherbaspirillum</taxon>
    </lineage>
</organism>
<reference evidence="3" key="1">
    <citation type="submission" date="2018-09" db="EMBL/GenBank/DDBJ databases">
        <authorList>
            <person name="Zhu H."/>
        </authorList>
    </citation>
    <scope>NUCLEOTIDE SEQUENCE [LARGE SCALE GENOMIC DNA]</scope>
    <source>
        <strain evidence="3">K1R23-30</strain>
    </source>
</reference>
<gene>
    <name evidence="2" type="ORF">D3871_24615</name>
</gene>
<dbReference type="SUPFAM" id="SSF49313">
    <property type="entry name" value="Cadherin-like"/>
    <property type="match status" value="1"/>
</dbReference>
<feature type="chain" id="PRO_5017414711" evidence="1">
    <location>
        <begin position="23"/>
        <end position="132"/>
    </location>
</feature>
<comment type="caution">
    <text evidence="2">The sequence shown here is derived from an EMBL/GenBank/DDBJ whole genome shotgun (WGS) entry which is preliminary data.</text>
</comment>
<evidence type="ECO:0000313" key="3">
    <source>
        <dbReference type="Proteomes" id="UP000265955"/>
    </source>
</evidence>
<dbReference type="OrthoDB" id="4648428at2"/>
<sequence length="132" mass="13213">MASKICIALFVVLAAIALPSCGGSDDAAPAACQTHPPLPVVKVSYPNDSAPVGANVNVAPSIDVTAGDGLDGAILRFDLIGGTLPSGLSLNPTTGRISGRVAGFPGSFSYTVRVSADCFTGSVTTSAVFFVR</sequence>
<feature type="signal peptide" evidence="1">
    <location>
        <begin position="1"/>
        <end position="22"/>
    </location>
</feature>
<name>A0A3A3FH87_9BURK</name>
<dbReference type="RefSeq" id="WP_119771762.1">
    <property type="nucleotide sequence ID" value="NZ_QYUO01000003.1"/>
</dbReference>
<dbReference type="Pfam" id="PF05345">
    <property type="entry name" value="He_PIG"/>
    <property type="match status" value="1"/>
</dbReference>
<dbReference type="Gene3D" id="2.60.40.10">
    <property type="entry name" value="Immunoglobulins"/>
    <property type="match status" value="1"/>
</dbReference>
<dbReference type="AlphaFoldDB" id="A0A3A3FH87"/>
<proteinExistence type="predicted"/>
<accession>A0A3A3FH87</accession>
<evidence type="ECO:0000313" key="2">
    <source>
        <dbReference type="EMBL" id="RJF91864.1"/>
    </source>
</evidence>
<dbReference type="InterPro" id="IPR013783">
    <property type="entry name" value="Ig-like_fold"/>
</dbReference>
<protein>
    <submittedName>
        <fullName evidence="2">Uncharacterized protein</fullName>
    </submittedName>
</protein>
<dbReference type="GO" id="GO:0016020">
    <property type="term" value="C:membrane"/>
    <property type="evidence" value="ECO:0007669"/>
    <property type="project" value="InterPro"/>
</dbReference>
<dbReference type="InterPro" id="IPR015919">
    <property type="entry name" value="Cadherin-like_sf"/>
</dbReference>
<dbReference type="EMBL" id="QYUO01000003">
    <property type="protein sequence ID" value="RJF91864.1"/>
    <property type="molecule type" value="Genomic_DNA"/>
</dbReference>
<keyword evidence="3" id="KW-1185">Reference proteome</keyword>
<keyword evidence="1" id="KW-0732">Signal</keyword>
<dbReference type="Proteomes" id="UP000265955">
    <property type="component" value="Unassembled WGS sequence"/>
</dbReference>
<evidence type="ECO:0000256" key="1">
    <source>
        <dbReference type="SAM" id="SignalP"/>
    </source>
</evidence>
<dbReference type="GO" id="GO:0005509">
    <property type="term" value="F:calcium ion binding"/>
    <property type="evidence" value="ECO:0007669"/>
    <property type="project" value="InterPro"/>
</dbReference>